<organism evidence="2 3">
    <name type="scientific">Ricinus communis</name>
    <name type="common">Castor bean</name>
    <dbReference type="NCBI Taxonomy" id="3988"/>
    <lineage>
        <taxon>Eukaryota</taxon>
        <taxon>Viridiplantae</taxon>
        <taxon>Streptophyta</taxon>
        <taxon>Embryophyta</taxon>
        <taxon>Tracheophyta</taxon>
        <taxon>Spermatophyta</taxon>
        <taxon>Magnoliopsida</taxon>
        <taxon>eudicotyledons</taxon>
        <taxon>Gunneridae</taxon>
        <taxon>Pentapetalae</taxon>
        <taxon>rosids</taxon>
        <taxon>fabids</taxon>
        <taxon>Malpighiales</taxon>
        <taxon>Euphorbiaceae</taxon>
        <taxon>Acalyphoideae</taxon>
        <taxon>Acalypheae</taxon>
        <taxon>Ricinus</taxon>
    </lineage>
</organism>
<dbReference type="InParanoid" id="B9TB76"/>
<sequence length="315" mass="34908">MEILGILEHLFCFRIPSLQFTDFKCGGMSVGLSWAHILGDPFSASECINTWGLFLSGLKSNGPLQIMKKSPERPEKSENVRAAVLALKRVEPVGDLWVTANNCKMETFSGYLTAVQISHLLSNIWGQSSVEEVPLFESLCATMWQCIAKVRDGHEPRRVTVCKKDPDYPESGILSNGQIISTVETDSPVADSNLRKLAILLGDRATDKKKQIGEIVEKDNGVLDYIVYGANLTFLNLEEANIYGLEWKGNKPIFVHYSIQGVGDEGAVIVLPWPEDDGKRGDTGRVVTVILPEKEMIELKSELKEKGLLLDSELE</sequence>
<evidence type="ECO:0000313" key="3">
    <source>
        <dbReference type="Proteomes" id="UP000008311"/>
    </source>
</evidence>
<keyword evidence="2" id="KW-0808">Transferase</keyword>
<name>B9TB76_RICCO</name>
<dbReference type="Proteomes" id="UP000008311">
    <property type="component" value="Unassembled WGS sequence"/>
</dbReference>
<dbReference type="InterPro" id="IPR050317">
    <property type="entry name" value="Plant_Fungal_Acyltransferase"/>
</dbReference>
<dbReference type="AlphaFoldDB" id="B9TB76"/>
<dbReference type="InterPro" id="IPR023213">
    <property type="entry name" value="CAT-like_dom_sf"/>
</dbReference>
<dbReference type="PANTHER" id="PTHR31642">
    <property type="entry name" value="TRICHOTHECENE 3-O-ACETYLTRANSFERASE"/>
    <property type="match status" value="1"/>
</dbReference>
<proteinExistence type="inferred from homology"/>
<accession>B9TB76</accession>
<protein>
    <submittedName>
        <fullName evidence="2">Transferase, putative</fullName>
    </submittedName>
</protein>
<comment type="similarity">
    <text evidence="1">Belongs to the plant acyltransferase family.</text>
</comment>
<dbReference type="Gene3D" id="3.30.559.10">
    <property type="entry name" value="Chloramphenicol acetyltransferase-like domain"/>
    <property type="match status" value="2"/>
</dbReference>
<evidence type="ECO:0000313" key="2">
    <source>
        <dbReference type="EMBL" id="EEF26888.1"/>
    </source>
</evidence>
<dbReference type="Pfam" id="PF02458">
    <property type="entry name" value="Transferase"/>
    <property type="match status" value="1"/>
</dbReference>
<evidence type="ECO:0000256" key="1">
    <source>
        <dbReference type="ARBA" id="ARBA00009861"/>
    </source>
</evidence>
<dbReference type="EMBL" id="EQ976264">
    <property type="protein sequence ID" value="EEF26888.1"/>
    <property type="molecule type" value="Genomic_DNA"/>
</dbReference>
<dbReference type="GO" id="GO:0016747">
    <property type="term" value="F:acyltransferase activity, transferring groups other than amino-acyl groups"/>
    <property type="evidence" value="ECO:0000318"/>
    <property type="project" value="GO_Central"/>
</dbReference>
<dbReference type="PANTHER" id="PTHR31642:SF115">
    <property type="entry name" value="PROTEIN ECERIFERUM 26-LIKE"/>
    <property type="match status" value="1"/>
</dbReference>
<dbReference type="eggNOG" id="ENOG502QQYP">
    <property type="taxonomic scope" value="Eukaryota"/>
</dbReference>
<keyword evidence="3" id="KW-1185">Reference proteome</keyword>
<reference evidence="3" key="1">
    <citation type="journal article" date="2010" name="Nat. Biotechnol.">
        <title>Draft genome sequence of the oilseed species Ricinus communis.</title>
        <authorList>
            <person name="Chan A.P."/>
            <person name="Crabtree J."/>
            <person name="Zhao Q."/>
            <person name="Lorenzi H."/>
            <person name="Orvis J."/>
            <person name="Puiu D."/>
            <person name="Melake-Berhan A."/>
            <person name="Jones K.M."/>
            <person name="Redman J."/>
            <person name="Chen G."/>
            <person name="Cahoon E.B."/>
            <person name="Gedil M."/>
            <person name="Stanke M."/>
            <person name="Haas B.J."/>
            <person name="Wortman J.R."/>
            <person name="Fraser-Liggett C.M."/>
            <person name="Ravel J."/>
            <person name="Rabinowicz P.D."/>
        </authorList>
    </citation>
    <scope>NUCLEOTIDE SEQUENCE [LARGE SCALE GENOMIC DNA]</scope>
    <source>
        <strain evidence="3">cv. Hale</strain>
    </source>
</reference>
<dbReference type="STRING" id="3988.B9TB76"/>
<gene>
    <name evidence="2" type="ORF">RCOM_0345770</name>
</gene>